<accession>A0A3S4ZIK9</accession>
<gene>
    <name evidence="2" type="ORF">PXEA_LOCUS5853</name>
</gene>
<keyword evidence="1" id="KW-0732">Signal</keyword>
<dbReference type="Proteomes" id="UP000784294">
    <property type="component" value="Unassembled WGS sequence"/>
</dbReference>
<reference evidence="2" key="1">
    <citation type="submission" date="2018-11" db="EMBL/GenBank/DDBJ databases">
        <authorList>
            <consortium name="Pathogen Informatics"/>
        </authorList>
    </citation>
    <scope>NUCLEOTIDE SEQUENCE</scope>
</reference>
<dbReference type="OrthoDB" id="378564at2759"/>
<organism evidence="2 3">
    <name type="scientific">Protopolystoma xenopodis</name>
    <dbReference type="NCBI Taxonomy" id="117903"/>
    <lineage>
        <taxon>Eukaryota</taxon>
        <taxon>Metazoa</taxon>
        <taxon>Spiralia</taxon>
        <taxon>Lophotrochozoa</taxon>
        <taxon>Platyhelminthes</taxon>
        <taxon>Monogenea</taxon>
        <taxon>Polyopisthocotylea</taxon>
        <taxon>Polystomatidea</taxon>
        <taxon>Polystomatidae</taxon>
        <taxon>Protopolystoma</taxon>
    </lineage>
</organism>
<evidence type="ECO:0000313" key="3">
    <source>
        <dbReference type="Proteomes" id="UP000784294"/>
    </source>
</evidence>
<dbReference type="AlphaFoldDB" id="A0A3S4ZIK9"/>
<sequence>MILWLIVCISCDPLSLSNWLKHKTAGTQAISEVPPGQAAGDRQPNTNTWGMLKAFALRLFISYAVFSFFRRGPSTPGPISSESGVPGHPTHPSLGAASNLFAAGALMDLYAYVNEAPTFDAFDKASSTLQPHGAKGPLFWHLTDLRYGDWEAGEYKDGSYIHEATIEASEVCFTYMISLFTNRNWFMQMREVA</sequence>
<comment type="caution">
    <text evidence="2">The sequence shown here is derived from an EMBL/GenBank/DDBJ whole genome shotgun (WGS) entry which is preliminary data.</text>
</comment>
<dbReference type="EMBL" id="CAAALY010014702">
    <property type="protein sequence ID" value="VEL12413.1"/>
    <property type="molecule type" value="Genomic_DNA"/>
</dbReference>
<proteinExistence type="predicted"/>
<feature type="chain" id="PRO_5018599878" evidence="1">
    <location>
        <begin position="18"/>
        <end position="193"/>
    </location>
</feature>
<feature type="signal peptide" evidence="1">
    <location>
        <begin position="1"/>
        <end position="17"/>
    </location>
</feature>
<evidence type="ECO:0000256" key="1">
    <source>
        <dbReference type="SAM" id="SignalP"/>
    </source>
</evidence>
<keyword evidence="3" id="KW-1185">Reference proteome</keyword>
<protein>
    <submittedName>
        <fullName evidence="2">Uncharacterized protein</fullName>
    </submittedName>
</protein>
<name>A0A3S4ZIK9_9PLAT</name>
<evidence type="ECO:0000313" key="2">
    <source>
        <dbReference type="EMBL" id="VEL12413.1"/>
    </source>
</evidence>